<dbReference type="GO" id="GO:0033897">
    <property type="term" value="F:ribonuclease T2 activity"/>
    <property type="evidence" value="ECO:0007669"/>
    <property type="project" value="InterPro"/>
</dbReference>
<evidence type="ECO:0000256" key="1">
    <source>
        <dbReference type="ARBA" id="ARBA00007469"/>
    </source>
</evidence>
<dbReference type="Gramene" id="ONK72380">
    <property type="protein sequence ID" value="ONK72380"/>
    <property type="gene ID" value="A4U43_C04F18810"/>
</dbReference>
<dbReference type="GO" id="GO:0005773">
    <property type="term" value="C:vacuole"/>
    <property type="evidence" value="ECO:0007669"/>
    <property type="project" value="EnsemblPlants"/>
</dbReference>
<dbReference type="Gene3D" id="3.90.730.10">
    <property type="entry name" value="Ribonuclease T2-like"/>
    <property type="match status" value="1"/>
</dbReference>
<dbReference type="PROSITE" id="PS00531">
    <property type="entry name" value="RNASE_T2_2"/>
    <property type="match status" value="1"/>
</dbReference>
<keyword evidence="2" id="KW-0540">Nuclease</keyword>
<protein>
    <submittedName>
        <fullName evidence="11">Uncharacterized protein</fullName>
    </submittedName>
</protein>
<name>A0A5P1F7A5_ASPOF</name>
<dbReference type="PANTHER" id="PTHR11240">
    <property type="entry name" value="RIBONUCLEASE T2"/>
    <property type="match status" value="1"/>
</dbReference>
<dbReference type="InterPro" id="IPR001568">
    <property type="entry name" value="RNase_T2-like"/>
</dbReference>
<sequence>MASLSIFTSSLSLLLLLSLSFLFSKEAAANSLEAQKQREFDYFAFALQWPGTFCRKTHHCCSQNGCCRPEPLTWFTIHGLWPDYDDGTWPACCSHTEFDIKKVSSLLPTLEKYWPTLSCGSTSQCDGSRGSFWAHEWGKHGTCSYAVIQDEYSYFSKALELYFKYNVTEILNDAGFFASNAEKYRLGDIVAAVKHAVGATPELVCKHGSVQELRICLTKDFKPRDCLIHSVAEDNASNSRSSCPRSVSLPSYEPLVLPQDVSAADSAGIWFS</sequence>
<dbReference type="Pfam" id="PF00445">
    <property type="entry name" value="Ribonuclease_T2"/>
    <property type="match status" value="1"/>
</dbReference>
<dbReference type="InterPro" id="IPR033697">
    <property type="entry name" value="Ribonuclease_T2_eukaryotic"/>
</dbReference>
<dbReference type="PROSITE" id="PS00530">
    <property type="entry name" value="RNASE_T2_1"/>
    <property type="match status" value="1"/>
</dbReference>
<organism evidence="11 12">
    <name type="scientific">Asparagus officinalis</name>
    <name type="common">Garden asparagus</name>
    <dbReference type="NCBI Taxonomy" id="4686"/>
    <lineage>
        <taxon>Eukaryota</taxon>
        <taxon>Viridiplantae</taxon>
        <taxon>Streptophyta</taxon>
        <taxon>Embryophyta</taxon>
        <taxon>Tracheophyta</taxon>
        <taxon>Spermatophyta</taxon>
        <taxon>Magnoliopsida</taxon>
        <taxon>Liliopsida</taxon>
        <taxon>Asparagales</taxon>
        <taxon>Asparagaceae</taxon>
        <taxon>Asparagoideae</taxon>
        <taxon>Asparagus</taxon>
    </lineage>
</organism>
<dbReference type="PANTHER" id="PTHR11240:SF22">
    <property type="entry name" value="RIBONUCLEASE T2"/>
    <property type="match status" value="1"/>
</dbReference>
<accession>A0A5P1F7A5</accession>
<dbReference type="GO" id="GO:0016787">
    <property type="term" value="F:hydrolase activity"/>
    <property type="evidence" value="ECO:0007669"/>
    <property type="project" value="UniProtKB-KW"/>
</dbReference>
<keyword evidence="12" id="KW-1185">Reference proteome</keyword>
<dbReference type="GO" id="GO:0005576">
    <property type="term" value="C:extracellular region"/>
    <property type="evidence" value="ECO:0007669"/>
    <property type="project" value="TreeGrafter"/>
</dbReference>
<feature type="active site" evidence="8">
    <location>
        <position position="140"/>
    </location>
</feature>
<evidence type="ECO:0000256" key="2">
    <source>
        <dbReference type="ARBA" id="ARBA00022722"/>
    </source>
</evidence>
<proteinExistence type="inferred from homology"/>
<evidence type="ECO:0000256" key="10">
    <source>
        <dbReference type="SAM" id="SignalP"/>
    </source>
</evidence>
<evidence type="ECO:0000256" key="8">
    <source>
        <dbReference type="PIRSR" id="PIRSR633697-1"/>
    </source>
</evidence>
<dbReference type="EMBL" id="CM007384">
    <property type="protein sequence ID" value="ONK72380.1"/>
    <property type="molecule type" value="Genomic_DNA"/>
</dbReference>
<evidence type="ECO:0000313" key="12">
    <source>
        <dbReference type="Proteomes" id="UP000243459"/>
    </source>
</evidence>
<evidence type="ECO:0000256" key="5">
    <source>
        <dbReference type="ARBA" id="ARBA00022801"/>
    </source>
</evidence>
<evidence type="ECO:0000313" key="11">
    <source>
        <dbReference type="EMBL" id="ONK72380.1"/>
    </source>
</evidence>
<dbReference type="InterPro" id="IPR033130">
    <property type="entry name" value="RNase_T2_His_AS_2"/>
</dbReference>
<dbReference type="GO" id="GO:0016075">
    <property type="term" value="P:rRNA catabolic process"/>
    <property type="evidence" value="ECO:0007669"/>
    <property type="project" value="EnsemblPlants"/>
</dbReference>
<comment type="similarity">
    <text evidence="1 9">Belongs to the RNase T2 family.</text>
</comment>
<evidence type="ECO:0000256" key="9">
    <source>
        <dbReference type="RuleBase" id="RU004328"/>
    </source>
</evidence>
<dbReference type="FunFam" id="3.90.730.10:FF:000007">
    <property type="entry name" value="Ribonuclease T2"/>
    <property type="match status" value="1"/>
</dbReference>
<dbReference type="CDD" id="cd01061">
    <property type="entry name" value="RNase_T2_euk"/>
    <property type="match status" value="1"/>
</dbReference>
<dbReference type="Proteomes" id="UP000243459">
    <property type="component" value="Chromosome 4"/>
</dbReference>
<evidence type="ECO:0000256" key="3">
    <source>
        <dbReference type="ARBA" id="ARBA00022729"/>
    </source>
</evidence>
<dbReference type="GO" id="GO:0010507">
    <property type="term" value="P:negative regulation of autophagy"/>
    <property type="evidence" value="ECO:0007669"/>
    <property type="project" value="EnsemblPlants"/>
</dbReference>
<feature type="signal peptide" evidence="10">
    <location>
        <begin position="1"/>
        <end position="29"/>
    </location>
</feature>
<keyword evidence="7" id="KW-0456">Lyase</keyword>
<dbReference type="AlphaFoldDB" id="A0A5P1F7A5"/>
<dbReference type="GO" id="GO:0005783">
    <property type="term" value="C:endoplasmic reticulum"/>
    <property type="evidence" value="ECO:0007669"/>
    <property type="project" value="EnsemblPlants"/>
</dbReference>
<keyword evidence="4" id="KW-0255">Endonuclease</keyword>
<reference evidence="12" key="1">
    <citation type="journal article" date="2017" name="Nat. Commun.">
        <title>The asparagus genome sheds light on the origin and evolution of a young Y chromosome.</title>
        <authorList>
            <person name="Harkess A."/>
            <person name="Zhou J."/>
            <person name="Xu C."/>
            <person name="Bowers J.E."/>
            <person name="Van der Hulst R."/>
            <person name="Ayyampalayam S."/>
            <person name="Mercati F."/>
            <person name="Riccardi P."/>
            <person name="McKain M.R."/>
            <person name="Kakrana A."/>
            <person name="Tang H."/>
            <person name="Ray J."/>
            <person name="Groenendijk J."/>
            <person name="Arikit S."/>
            <person name="Mathioni S.M."/>
            <person name="Nakano M."/>
            <person name="Shan H."/>
            <person name="Telgmann-Rauber A."/>
            <person name="Kanno A."/>
            <person name="Yue Z."/>
            <person name="Chen H."/>
            <person name="Li W."/>
            <person name="Chen Y."/>
            <person name="Xu X."/>
            <person name="Zhang Y."/>
            <person name="Luo S."/>
            <person name="Chen H."/>
            <person name="Gao J."/>
            <person name="Mao Z."/>
            <person name="Pires J.C."/>
            <person name="Luo M."/>
            <person name="Kudrna D."/>
            <person name="Wing R.A."/>
            <person name="Meyers B.C."/>
            <person name="Yi K."/>
            <person name="Kong H."/>
            <person name="Lavrijsen P."/>
            <person name="Sunseri F."/>
            <person name="Falavigna A."/>
            <person name="Ye Y."/>
            <person name="Leebens-Mack J.H."/>
            <person name="Chen G."/>
        </authorList>
    </citation>
    <scope>NUCLEOTIDE SEQUENCE [LARGE SCALE GENOMIC DNA]</scope>
    <source>
        <strain evidence="12">cv. DH0086</strain>
    </source>
</reference>
<keyword evidence="5" id="KW-0378">Hydrolase</keyword>
<dbReference type="InterPro" id="IPR036430">
    <property type="entry name" value="RNase_T2-like_sf"/>
</dbReference>
<gene>
    <name evidence="11" type="ORF">A4U43_C04F18810</name>
</gene>
<feature type="chain" id="PRO_5024452003" evidence="10">
    <location>
        <begin position="30"/>
        <end position="272"/>
    </location>
</feature>
<feature type="active site" evidence="8">
    <location>
        <position position="136"/>
    </location>
</feature>
<dbReference type="InterPro" id="IPR018188">
    <property type="entry name" value="RNase_T2_His_AS_1"/>
</dbReference>
<evidence type="ECO:0000256" key="7">
    <source>
        <dbReference type="ARBA" id="ARBA00023239"/>
    </source>
</evidence>
<keyword evidence="6" id="KW-1015">Disulfide bond</keyword>
<dbReference type="OMA" id="SWSPTFC"/>
<dbReference type="GO" id="GO:0003723">
    <property type="term" value="F:RNA binding"/>
    <property type="evidence" value="ECO:0007669"/>
    <property type="project" value="InterPro"/>
</dbReference>
<dbReference type="GO" id="GO:0010168">
    <property type="term" value="C:ER body"/>
    <property type="evidence" value="ECO:0007669"/>
    <property type="project" value="EnsemblPlants"/>
</dbReference>
<evidence type="ECO:0000256" key="6">
    <source>
        <dbReference type="ARBA" id="ARBA00023157"/>
    </source>
</evidence>
<dbReference type="SUPFAM" id="SSF55895">
    <property type="entry name" value="Ribonuclease Rh-like"/>
    <property type="match status" value="1"/>
</dbReference>
<evidence type="ECO:0000256" key="4">
    <source>
        <dbReference type="ARBA" id="ARBA00022759"/>
    </source>
</evidence>
<feature type="active site" evidence="8">
    <location>
        <position position="78"/>
    </location>
</feature>
<keyword evidence="3 10" id="KW-0732">Signal</keyword>
<dbReference type="OrthoDB" id="435754at2759"/>